<proteinExistence type="predicted"/>
<sequence>MILYHGSNIMIYKIDITKCRLFKDFGQGFCSNNFY</sequence>
<gene>
    <name evidence="1" type="ORF">H7E68_08690</name>
</gene>
<organism evidence="1 2">
    <name type="scientific">Clostridium gasigenes</name>
    <dbReference type="NCBI Taxonomy" id="94869"/>
    <lineage>
        <taxon>Bacteria</taxon>
        <taxon>Bacillati</taxon>
        <taxon>Bacillota</taxon>
        <taxon>Clostridia</taxon>
        <taxon>Eubacteriales</taxon>
        <taxon>Clostridiaceae</taxon>
        <taxon>Clostridium</taxon>
    </lineage>
</organism>
<evidence type="ECO:0000313" key="2">
    <source>
        <dbReference type="Proteomes" id="UP000585258"/>
    </source>
</evidence>
<accession>A0A7X0SC20</accession>
<dbReference type="AlphaFoldDB" id="A0A7X0SC20"/>
<protein>
    <submittedName>
        <fullName evidence="1">DUF3990 domain-containing protein</fullName>
    </submittedName>
</protein>
<name>A0A7X0SC20_9CLOT</name>
<dbReference type="RefSeq" id="WP_185164290.1">
    <property type="nucleotide sequence ID" value="NZ_JACKWY010000004.1"/>
</dbReference>
<dbReference type="Proteomes" id="UP000585258">
    <property type="component" value="Unassembled WGS sequence"/>
</dbReference>
<evidence type="ECO:0000313" key="1">
    <source>
        <dbReference type="EMBL" id="MBB6714807.1"/>
    </source>
</evidence>
<dbReference type="Pfam" id="PF13151">
    <property type="entry name" value="DUF3990"/>
    <property type="match status" value="1"/>
</dbReference>
<reference evidence="1 2" key="1">
    <citation type="submission" date="2020-08" db="EMBL/GenBank/DDBJ databases">
        <title>Clostridia isolated from Swiss meat.</title>
        <authorList>
            <person name="Wambui J."/>
            <person name="Stevens M.J.A."/>
            <person name="Stephan R."/>
        </authorList>
    </citation>
    <scope>NUCLEOTIDE SEQUENCE [LARGE SCALE GENOMIC DNA]</scope>
    <source>
        <strain evidence="1 2">CM001</strain>
    </source>
</reference>
<dbReference type="InterPro" id="IPR025051">
    <property type="entry name" value="DUF3990"/>
</dbReference>
<comment type="caution">
    <text evidence="1">The sequence shown here is derived from an EMBL/GenBank/DDBJ whole genome shotgun (WGS) entry which is preliminary data.</text>
</comment>
<dbReference type="EMBL" id="JACKWY010000004">
    <property type="protein sequence ID" value="MBB6714807.1"/>
    <property type="molecule type" value="Genomic_DNA"/>
</dbReference>